<dbReference type="SUPFAM" id="SSF51735">
    <property type="entry name" value="NAD(P)-binding Rossmann-fold domains"/>
    <property type="match status" value="1"/>
</dbReference>
<feature type="domain" description="Ketoreductase" evidence="2">
    <location>
        <begin position="12"/>
        <end position="181"/>
    </location>
</feature>
<dbReference type="InterPro" id="IPR020904">
    <property type="entry name" value="Sc_DH/Rdtase_CS"/>
</dbReference>
<comment type="similarity">
    <text evidence="1">Belongs to the short-chain dehydrogenases/reductases (SDR) family.</text>
</comment>
<dbReference type="Proteomes" id="UP000186406">
    <property type="component" value="Unassembled WGS sequence"/>
</dbReference>
<dbReference type="InterPro" id="IPR057326">
    <property type="entry name" value="KR_dom"/>
</dbReference>
<protein>
    <submittedName>
        <fullName evidence="3">2-deoxy-D-gluconate 3-dehydrogenase</fullName>
    </submittedName>
</protein>
<accession>A0A1M7ZNY6</accession>
<dbReference type="PANTHER" id="PTHR42760:SF40">
    <property type="entry name" value="3-OXOACYL-[ACYL-CARRIER-PROTEIN] REDUCTASE, CHLOROPLASTIC"/>
    <property type="match status" value="1"/>
</dbReference>
<dbReference type="InterPro" id="IPR036291">
    <property type="entry name" value="NAD(P)-bd_dom_sf"/>
</dbReference>
<dbReference type="Pfam" id="PF13561">
    <property type="entry name" value="adh_short_C2"/>
    <property type="match status" value="1"/>
</dbReference>
<dbReference type="EMBL" id="FRXO01000006">
    <property type="protein sequence ID" value="SHO66529.1"/>
    <property type="molecule type" value="Genomic_DNA"/>
</dbReference>
<dbReference type="GO" id="GO:0016616">
    <property type="term" value="F:oxidoreductase activity, acting on the CH-OH group of donors, NAD or NADP as acceptor"/>
    <property type="evidence" value="ECO:0007669"/>
    <property type="project" value="UniProtKB-ARBA"/>
</dbReference>
<dbReference type="PANTHER" id="PTHR42760">
    <property type="entry name" value="SHORT-CHAIN DEHYDROGENASES/REDUCTASES FAMILY MEMBER"/>
    <property type="match status" value="1"/>
</dbReference>
<sequence>MTTDSMFALTGKVAVVTGGNGGIGLAMAAALAEAGARVMLAARNPDKGAEAVRHIVDRGGDARFVPADLSEPEAASGCIAAVAADEGRLDILVNNAGITARKRPEDLDIAEWEAVLRTNLTAAFACAKAAYPALKASGAGRILNIGSMYSLFGAPFASAYGASKGGIVQLTRSLATAWAADGITVNAVLPGWIATDMGVSARSQVQGLHERIVARTPAGRWGEATDLAGLAVFLAGPSAAFITGASIPVDGGYSIA</sequence>
<dbReference type="PROSITE" id="PS00061">
    <property type="entry name" value="ADH_SHORT"/>
    <property type="match status" value="1"/>
</dbReference>
<name>A0A1M7ZNY6_9HYPH</name>
<dbReference type="InterPro" id="IPR002347">
    <property type="entry name" value="SDR_fam"/>
</dbReference>
<keyword evidence="4" id="KW-1185">Reference proteome</keyword>
<evidence type="ECO:0000313" key="3">
    <source>
        <dbReference type="EMBL" id="SHO66529.1"/>
    </source>
</evidence>
<evidence type="ECO:0000259" key="2">
    <source>
        <dbReference type="SMART" id="SM00822"/>
    </source>
</evidence>
<proteinExistence type="inferred from homology"/>
<dbReference type="RefSeq" id="WP_210215455.1">
    <property type="nucleotide sequence ID" value="NZ_FRXO01000006.1"/>
</dbReference>
<gene>
    <name evidence="3" type="ORF">SAMN02745172_03188</name>
</gene>
<dbReference type="SMART" id="SM00822">
    <property type="entry name" value="PKS_KR"/>
    <property type="match status" value="1"/>
</dbReference>
<evidence type="ECO:0000256" key="1">
    <source>
        <dbReference type="ARBA" id="ARBA00006484"/>
    </source>
</evidence>
<organism evidence="3 4">
    <name type="scientific">Pseudoxanthobacter soli DSM 19599</name>
    <dbReference type="NCBI Taxonomy" id="1123029"/>
    <lineage>
        <taxon>Bacteria</taxon>
        <taxon>Pseudomonadati</taxon>
        <taxon>Pseudomonadota</taxon>
        <taxon>Alphaproteobacteria</taxon>
        <taxon>Hyphomicrobiales</taxon>
        <taxon>Segnochrobactraceae</taxon>
        <taxon>Pseudoxanthobacter</taxon>
    </lineage>
</organism>
<dbReference type="STRING" id="1123029.SAMN02745172_03188"/>
<dbReference type="PRINTS" id="PR00081">
    <property type="entry name" value="GDHRDH"/>
</dbReference>
<dbReference type="Gene3D" id="3.40.50.720">
    <property type="entry name" value="NAD(P)-binding Rossmann-like Domain"/>
    <property type="match status" value="1"/>
</dbReference>
<dbReference type="GO" id="GO:0030497">
    <property type="term" value="P:fatty acid elongation"/>
    <property type="evidence" value="ECO:0007669"/>
    <property type="project" value="TreeGrafter"/>
</dbReference>
<dbReference type="FunFam" id="3.40.50.720:FF:000084">
    <property type="entry name" value="Short-chain dehydrogenase reductase"/>
    <property type="match status" value="1"/>
</dbReference>
<dbReference type="AlphaFoldDB" id="A0A1M7ZNY6"/>
<dbReference type="PRINTS" id="PR00080">
    <property type="entry name" value="SDRFAMILY"/>
</dbReference>
<reference evidence="3 4" key="1">
    <citation type="submission" date="2016-12" db="EMBL/GenBank/DDBJ databases">
        <authorList>
            <person name="Song W.-J."/>
            <person name="Kurnit D.M."/>
        </authorList>
    </citation>
    <scope>NUCLEOTIDE SEQUENCE [LARGE SCALE GENOMIC DNA]</scope>
    <source>
        <strain evidence="3 4">DSM 19599</strain>
    </source>
</reference>
<evidence type="ECO:0000313" key="4">
    <source>
        <dbReference type="Proteomes" id="UP000186406"/>
    </source>
</evidence>